<proteinExistence type="predicted"/>
<feature type="non-terminal residue" evidence="2">
    <location>
        <position position="283"/>
    </location>
</feature>
<dbReference type="EMBL" id="AGNL01012698">
    <property type="protein sequence ID" value="EJK67737.1"/>
    <property type="molecule type" value="Genomic_DNA"/>
</dbReference>
<sequence length="283" mass="29999">MVRRAIDKARKEAWIRYVADFDGGPGGAVAGEVDAVRAAEQNISMEGEEDVNVTYTSDGLEEAMLRTDPSGDELISIGEGEARRASGIIIDDDGEYEDLAASPSPETIRGGPPRSPLQSPRPAPEKDIVAVHDSSSRSSVHSTLSNGMGNHDDVTGSLAGHGWSVPLGVHRITAPGGLVVTQDGGRRTVEEEDQDEASEAEEAKARRGGATDRRERPDERPRPAGGEPRRGHRDARPRGQGQGTRRLGGGGGRPDRPGARTEARGGGREAQGPPLPRPRQPRG</sequence>
<feature type="compositionally biased region" description="Acidic residues" evidence="1">
    <location>
        <begin position="190"/>
        <end position="200"/>
    </location>
</feature>
<feature type="compositionally biased region" description="Low complexity" evidence="1">
    <location>
        <begin position="136"/>
        <end position="145"/>
    </location>
</feature>
<keyword evidence="3" id="KW-1185">Reference proteome</keyword>
<dbReference type="Proteomes" id="UP000266841">
    <property type="component" value="Unassembled WGS sequence"/>
</dbReference>
<evidence type="ECO:0000313" key="2">
    <source>
        <dbReference type="EMBL" id="EJK67737.1"/>
    </source>
</evidence>
<feature type="region of interest" description="Disordered" evidence="1">
    <location>
        <begin position="87"/>
        <end position="157"/>
    </location>
</feature>
<dbReference type="AlphaFoldDB" id="K0TBA7"/>
<gene>
    <name evidence="2" type="ORF">THAOC_11192</name>
</gene>
<evidence type="ECO:0000313" key="3">
    <source>
        <dbReference type="Proteomes" id="UP000266841"/>
    </source>
</evidence>
<feature type="compositionally biased region" description="Basic and acidic residues" evidence="1">
    <location>
        <begin position="253"/>
        <end position="267"/>
    </location>
</feature>
<name>K0TBA7_THAOC</name>
<comment type="caution">
    <text evidence="2">The sequence shown here is derived from an EMBL/GenBank/DDBJ whole genome shotgun (WGS) entry which is preliminary data.</text>
</comment>
<protein>
    <submittedName>
        <fullName evidence="2">Uncharacterized protein</fullName>
    </submittedName>
</protein>
<feature type="compositionally biased region" description="Pro residues" evidence="1">
    <location>
        <begin position="113"/>
        <end position="122"/>
    </location>
</feature>
<feature type="compositionally biased region" description="Pro residues" evidence="1">
    <location>
        <begin position="273"/>
        <end position="283"/>
    </location>
</feature>
<reference evidence="2 3" key="1">
    <citation type="journal article" date="2012" name="Genome Biol.">
        <title>Genome and low-iron response of an oceanic diatom adapted to chronic iron limitation.</title>
        <authorList>
            <person name="Lommer M."/>
            <person name="Specht M."/>
            <person name="Roy A.S."/>
            <person name="Kraemer L."/>
            <person name="Andreson R."/>
            <person name="Gutowska M.A."/>
            <person name="Wolf J."/>
            <person name="Bergner S.V."/>
            <person name="Schilhabel M.B."/>
            <person name="Klostermeier U.C."/>
            <person name="Beiko R.G."/>
            <person name="Rosenstiel P."/>
            <person name="Hippler M."/>
            <person name="Laroche J."/>
        </authorList>
    </citation>
    <scope>NUCLEOTIDE SEQUENCE [LARGE SCALE GENOMIC DNA]</scope>
    <source>
        <strain evidence="2 3">CCMP1005</strain>
    </source>
</reference>
<feature type="compositionally biased region" description="Gly residues" evidence="1">
    <location>
        <begin position="240"/>
        <end position="252"/>
    </location>
</feature>
<accession>K0TBA7</accession>
<feature type="region of interest" description="Disordered" evidence="1">
    <location>
        <begin position="176"/>
        <end position="283"/>
    </location>
</feature>
<organism evidence="2 3">
    <name type="scientific">Thalassiosira oceanica</name>
    <name type="common">Marine diatom</name>
    <dbReference type="NCBI Taxonomy" id="159749"/>
    <lineage>
        <taxon>Eukaryota</taxon>
        <taxon>Sar</taxon>
        <taxon>Stramenopiles</taxon>
        <taxon>Ochrophyta</taxon>
        <taxon>Bacillariophyta</taxon>
        <taxon>Coscinodiscophyceae</taxon>
        <taxon>Thalassiosirophycidae</taxon>
        <taxon>Thalassiosirales</taxon>
        <taxon>Thalassiosiraceae</taxon>
        <taxon>Thalassiosira</taxon>
    </lineage>
</organism>
<evidence type="ECO:0000256" key="1">
    <source>
        <dbReference type="SAM" id="MobiDB-lite"/>
    </source>
</evidence>
<feature type="compositionally biased region" description="Basic and acidic residues" evidence="1">
    <location>
        <begin position="201"/>
        <end position="222"/>
    </location>
</feature>